<dbReference type="InterPro" id="IPR003838">
    <property type="entry name" value="ABC3_permease_C"/>
</dbReference>
<feature type="domain" description="MacB-like periplasmic core" evidence="8">
    <location>
        <begin position="477"/>
        <end position="659"/>
    </location>
</feature>
<feature type="transmembrane region" description="Helical" evidence="6">
    <location>
        <begin position="805"/>
        <end position="825"/>
    </location>
</feature>
<comment type="caution">
    <text evidence="9">The sequence shown here is derived from an EMBL/GenBank/DDBJ whole genome shotgun (WGS) entry which is preliminary data.</text>
</comment>
<keyword evidence="4 6" id="KW-1133">Transmembrane helix</keyword>
<evidence type="ECO:0000313" key="10">
    <source>
        <dbReference type="Proteomes" id="UP000249754"/>
    </source>
</evidence>
<organism evidence="9 10">
    <name type="scientific">Pedobacter cryoconitis</name>
    <dbReference type="NCBI Taxonomy" id="188932"/>
    <lineage>
        <taxon>Bacteria</taxon>
        <taxon>Pseudomonadati</taxon>
        <taxon>Bacteroidota</taxon>
        <taxon>Sphingobacteriia</taxon>
        <taxon>Sphingobacteriales</taxon>
        <taxon>Sphingobacteriaceae</taxon>
        <taxon>Pedobacter</taxon>
    </lineage>
</organism>
<evidence type="ECO:0000256" key="6">
    <source>
        <dbReference type="SAM" id="Phobius"/>
    </source>
</evidence>
<dbReference type="GO" id="GO:0022857">
    <property type="term" value="F:transmembrane transporter activity"/>
    <property type="evidence" value="ECO:0007669"/>
    <property type="project" value="TreeGrafter"/>
</dbReference>
<evidence type="ECO:0000256" key="5">
    <source>
        <dbReference type="ARBA" id="ARBA00023136"/>
    </source>
</evidence>
<dbReference type="PANTHER" id="PTHR30572:SF18">
    <property type="entry name" value="ABC-TYPE MACROLIDE FAMILY EXPORT SYSTEM PERMEASE COMPONENT 2"/>
    <property type="match status" value="1"/>
</dbReference>
<feature type="transmembrane region" description="Helical" evidence="6">
    <location>
        <begin position="426"/>
        <end position="454"/>
    </location>
</feature>
<feature type="transmembrane region" description="Helical" evidence="6">
    <location>
        <begin position="333"/>
        <end position="355"/>
    </location>
</feature>
<evidence type="ECO:0000256" key="3">
    <source>
        <dbReference type="ARBA" id="ARBA00022692"/>
    </source>
</evidence>
<dbReference type="InterPro" id="IPR050250">
    <property type="entry name" value="Macrolide_Exporter_MacB"/>
</dbReference>
<evidence type="ECO:0000259" key="7">
    <source>
        <dbReference type="Pfam" id="PF02687"/>
    </source>
</evidence>
<evidence type="ECO:0000256" key="1">
    <source>
        <dbReference type="ARBA" id="ARBA00004651"/>
    </source>
</evidence>
<gene>
    <name evidence="9" type="ORF">LY11_00872</name>
</gene>
<protein>
    <submittedName>
        <fullName evidence="9">ABC-type lipoprotein release transport system permease subunit</fullName>
    </submittedName>
</protein>
<evidence type="ECO:0000313" key="9">
    <source>
        <dbReference type="EMBL" id="RAJ35626.1"/>
    </source>
</evidence>
<feature type="transmembrane region" description="Helical" evidence="6">
    <location>
        <begin position="67"/>
        <end position="89"/>
    </location>
</feature>
<feature type="transmembrane region" description="Helical" evidence="6">
    <location>
        <begin position="379"/>
        <end position="406"/>
    </location>
</feature>
<dbReference type="InterPro" id="IPR025857">
    <property type="entry name" value="MacB_PCD"/>
</dbReference>
<feature type="domain" description="ABC3 transporter permease C-terminal" evidence="7">
    <location>
        <begin position="723"/>
        <end position="835"/>
    </location>
</feature>
<evidence type="ECO:0000259" key="8">
    <source>
        <dbReference type="Pfam" id="PF12704"/>
    </source>
</evidence>
<keyword evidence="9" id="KW-0449">Lipoprotein</keyword>
<dbReference type="AlphaFoldDB" id="A0A327T1U0"/>
<feature type="transmembrane region" description="Helical" evidence="6">
    <location>
        <begin position="475"/>
        <end position="495"/>
    </location>
</feature>
<dbReference type="Pfam" id="PF12704">
    <property type="entry name" value="MacB_PCD"/>
    <property type="match status" value="2"/>
</dbReference>
<feature type="domain" description="ABC3 transporter permease C-terminal" evidence="7">
    <location>
        <begin position="338"/>
        <end position="454"/>
    </location>
</feature>
<sequence length="842" mass="94832">MYIIAQPLFKNEQRKIKQALKCLIVCCYKQFDLWHNYSQRIAKLDAMFRLNLKIAWRNLWKNKSYTLINIFGLSIGLASCILIFIFIHYQLSFDEGYKNESRIFRVVTNWQYPDYNDFSKGIPVPLIAAARNELAGIEKAGAIIKRGGIIHVRDESGKDKIKTQHPVYYIEPDFFDIFNIPWLYGNPQKSLAEPNTVVLSESMAKRLFTSAEKSVGKSLTFGNQANLKVTGVFKDMPANSSFPLDIVISYATFNSKKYIYWDGINSAMECYVLLKGGVTLADMEKPLAQFNKKYYVDTHMAGHQNNSLQPLKDIHFDSRYGSFSDVSITKKEIYGLSIIGVFLILTAGINFINLATAQAVNRSKEVGVRKVMGSQRKQLIWQFLTETLVITTIAMIIACVWTELALPHLQNLFKGKIIFSFFGQPVIFVFMVGLLILVSFLAGFYPAMVLSGVSPVLAIKNRISISTDRLNLRKMLVVIQLTITVILLITTLVIVGQMDYLRKKPLGFNAKAIAMVNIPGDSLSQAKYKTFEQQALGIAGIDKISFCQSAPMSDNVNTSEFSYNGRKNTDFELRSMNVDENYFKLFDLKLVEGKVFKNSEITAGCVVNETFLKKMNIARPEDAIGKMLTSNGYDMKIEGVVKDFNDLSLKAVISPLILYPQKGNYYAVAIKINSEQLMPVMKKIEVLWNNTFPNYIHSASFVNDDINSYYENEQVTGVLFKAAAVVIVLISFMGLFGLISFIAAQRTREVAIRKVLGASTVEIIGLLNGSFLVMVLVANLIAWPLAYLFASHWLAGFAYRVNLDIWPFALAFILSITITLVTTAFKSYKASTRNPVDALKYE</sequence>
<dbReference type="Pfam" id="PF02687">
    <property type="entry name" value="FtsX"/>
    <property type="match status" value="2"/>
</dbReference>
<name>A0A327T1U0_9SPHI</name>
<evidence type="ECO:0000256" key="4">
    <source>
        <dbReference type="ARBA" id="ARBA00022989"/>
    </source>
</evidence>
<dbReference type="GO" id="GO:0005886">
    <property type="term" value="C:plasma membrane"/>
    <property type="evidence" value="ECO:0007669"/>
    <property type="project" value="UniProtKB-SubCell"/>
</dbReference>
<comment type="subcellular location">
    <subcellularLocation>
        <location evidence="1">Cell membrane</location>
        <topology evidence="1">Multi-pass membrane protein</topology>
    </subcellularLocation>
</comment>
<accession>A0A327T1U0</accession>
<keyword evidence="5 6" id="KW-0472">Membrane</keyword>
<feature type="domain" description="MacB-like periplasmic core" evidence="8">
    <location>
        <begin position="66"/>
        <end position="287"/>
    </location>
</feature>
<dbReference type="PANTHER" id="PTHR30572">
    <property type="entry name" value="MEMBRANE COMPONENT OF TRANSPORTER-RELATED"/>
    <property type="match status" value="1"/>
</dbReference>
<dbReference type="EMBL" id="QLLR01000002">
    <property type="protein sequence ID" value="RAJ35626.1"/>
    <property type="molecule type" value="Genomic_DNA"/>
</dbReference>
<feature type="transmembrane region" description="Helical" evidence="6">
    <location>
        <begin position="763"/>
        <end position="785"/>
    </location>
</feature>
<evidence type="ECO:0000256" key="2">
    <source>
        <dbReference type="ARBA" id="ARBA00022475"/>
    </source>
</evidence>
<feature type="transmembrane region" description="Helical" evidence="6">
    <location>
        <begin position="718"/>
        <end position="742"/>
    </location>
</feature>
<dbReference type="Proteomes" id="UP000249754">
    <property type="component" value="Unassembled WGS sequence"/>
</dbReference>
<proteinExistence type="predicted"/>
<keyword evidence="3 6" id="KW-0812">Transmembrane</keyword>
<reference evidence="9 10" key="1">
    <citation type="submission" date="2018-06" db="EMBL/GenBank/DDBJ databases">
        <title>Genomic Encyclopedia of Archaeal and Bacterial Type Strains, Phase II (KMG-II): from individual species to whole genera.</title>
        <authorList>
            <person name="Goeker M."/>
        </authorList>
    </citation>
    <scope>NUCLEOTIDE SEQUENCE [LARGE SCALE GENOMIC DNA]</scope>
    <source>
        <strain evidence="9 10">DSM 14825</strain>
    </source>
</reference>
<keyword evidence="2" id="KW-1003">Cell membrane</keyword>